<proteinExistence type="predicted"/>
<dbReference type="InterPro" id="IPR011250">
    <property type="entry name" value="OMP/PagP_B-barrel"/>
</dbReference>
<evidence type="ECO:0000313" key="2">
    <source>
        <dbReference type="Proteomes" id="UP000605013"/>
    </source>
</evidence>
<comment type="caution">
    <text evidence="1">The sequence shown here is derived from an EMBL/GenBank/DDBJ whole genome shotgun (WGS) entry which is preliminary data.</text>
</comment>
<organism evidence="1 2">
    <name type="scientific">Olleya sediminilitoris</name>
    <dbReference type="NCBI Taxonomy" id="2795739"/>
    <lineage>
        <taxon>Bacteria</taxon>
        <taxon>Pseudomonadati</taxon>
        <taxon>Bacteroidota</taxon>
        <taxon>Flavobacteriia</taxon>
        <taxon>Flavobacteriales</taxon>
        <taxon>Flavobacteriaceae</taxon>
    </lineage>
</organism>
<gene>
    <name evidence="1" type="ORF">JAO71_08210</name>
</gene>
<dbReference type="RefSeq" id="WP_203000159.1">
    <property type="nucleotide sequence ID" value="NZ_JAEMEF010000005.1"/>
</dbReference>
<keyword evidence="2" id="KW-1185">Reference proteome</keyword>
<accession>A0ABS1WKZ2</accession>
<dbReference type="SUPFAM" id="SSF56925">
    <property type="entry name" value="OMPA-like"/>
    <property type="match status" value="1"/>
</dbReference>
<dbReference type="EMBL" id="JAEMEF010000005">
    <property type="protein sequence ID" value="MBL7559784.1"/>
    <property type="molecule type" value="Genomic_DNA"/>
</dbReference>
<reference evidence="1 2" key="1">
    <citation type="submission" date="2020-12" db="EMBL/GenBank/DDBJ databases">
        <title>Olleya sediminilitoris sp. nov., isolated from a tidal flat.</title>
        <authorList>
            <person name="Park S."/>
            <person name="Yoon J.-H."/>
        </authorList>
    </citation>
    <scope>NUCLEOTIDE SEQUENCE [LARGE SCALE GENOMIC DNA]</scope>
    <source>
        <strain evidence="1 2">YSTF-M6</strain>
    </source>
</reference>
<evidence type="ECO:0000313" key="1">
    <source>
        <dbReference type="EMBL" id="MBL7559784.1"/>
    </source>
</evidence>
<name>A0ABS1WKZ2_9FLAO</name>
<protein>
    <submittedName>
        <fullName evidence="1">PorT family protein</fullName>
    </submittedName>
</protein>
<sequence length="214" mass="24006">MKILKEFHEYFTLSRIIVSKKLILTSIATLLFSTFILAQTESGFGIKGGLNYNGNGDYFESINNNYQTPDRNIGYHIGVFGKIGEKLYFRPELIYTATKSDYDAGAFEFKKLDAPLLVGFKVLGPINVFAGPSLQYIINSDFENATINTIENDYSVGLNFGIGFSLDKIGIDLRYERGFNDNEAVLINNNISTVNPNRLDTRPEQLILSLSIML</sequence>
<dbReference type="Proteomes" id="UP000605013">
    <property type="component" value="Unassembled WGS sequence"/>
</dbReference>